<gene>
    <name evidence="2" type="ORF">BXY53_2090</name>
</gene>
<dbReference type="SUPFAM" id="SSF53850">
    <property type="entry name" value="Periplasmic binding protein-like II"/>
    <property type="match status" value="1"/>
</dbReference>
<proteinExistence type="predicted"/>
<organism evidence="2 3">
    <name type="scientific">Dichotomicrobium thermohalophilum</name>
    <dbReference type="NCBI Taxonomy" id="933063"/>
    <lineage>
        <taxon>Bacteria</taxon>
        <taxon>Pseudomonadati</taxon>
        <taxon>Pseudomonadota</taxon>
        <taxon>Alphaproteobacteria</taxon>
        <taxon>Hyphomicrobiales</taxon>
        <taxon>Hyphomicrobiaceae</taxon>
        <taxon>Dichotomicrobium</taxon>
    </lineage>
</organism>
<protein>
    <recommendedName>
        <fullName evidence="4">TRAP transporter TAXI family solute receptor</fullName>
    </recommendedName>
</protein>
<dbReference type="NCBIfam" id="TIGR02122">
    <property type="entry name" value="TRAP_TAXI"/>
    <property type="match status" value="1"/>
</dbReference>
<dbReference type="PANTHER" id="PTHR42941:SF1">
    <property type="entry name" value="SLL1037 PROTEIN"/>
    <property type="match status" value="1"/>
</dbReference>
<reference evidence="2 3" key="1">
    <citation type="submission" date="2018-08" db="EMBL/GenBank/DDBJ databases">
        <title>Genomic Encyclopedia of Archaeal and Bacterial Type Strains, Phase II (KMG-II): from individual species to whole genera.</title>
        <authorList>
            <person name="Goeker M."/>
        </authorList>
    </citation>
    <scope>NUCLEOTIDE SEQUENCE [LARGE SCALE GENOMIC DNA]</scope>
    <source>
        <strain evidence="2 3">DSM 5002</strain>
    </source>
</reference>
<dbReference type="PANTHER" id="PTHR42941">
    <property type="entry name" value="SLL1037 PROTEIN"/>
    <property type="match status" value="1"/>
</dbReference>
<sequence>MTFKSLARTLSVAGALTAAAALSLTGAANAQQQFIAIGTGGPTGVYFVVGNAICRMVHKEAAEGREAGRKHGLRCAAPSTAGSIYNINSIRQGELEFGVAQSDWQYHAFNGTSRFEENPYPELRAVFSVHPEPFQILAAQDSGIESWEDLEGKRVNIGNPGSGQRGTFEVLMEAHGIDESWFGQTTELTSTEQSGALCDGNIDAYGYTVGVPNAGVAQAADGCGAYIIDLQTDAVKKLVDENPFYAFTTIPKDTYSSMKKDATTFGVMATFVTSADVPEDVVYEVTRAVFENLEDFKKLHPAFANLTPEQMISKGISADIHPGAMKYYKEKGWM</sequence>
<accession>A0A397PDG4</accession>
<evidence type="ECO:0000256" key="1">
    <source>
        <dbReference type="SAM" id="SignalP"/>
    </source>
</evidence>
<dbReference type="EMBL" id="QXDF01000002">
    <property type="protein sequence ID" value="RIA47536.1"/>
    <property type="molecule type" value="Genomic_DNA"/>
</dbReference>
<dbReference type="Pfam" id="PF16868">
    <property type="entry name" value="NMT1_3"/>
    <property type="match status" value="1"/>
</dbReference>
<evidence type="ECO:0000313" key="2">
    <source>
        <dbReference type="EMBL" id="RIA47536.1"/>
    </source>
</evidence>
<evidence type="ECO:0000313" key="3">
    <source>
        <dbReference type="Proteomes" id="UP000266273"/>
    </source>
</evidence>
<dbReference type="Proteomes" id="UP000266273">
    <property type="component" value="Unassembled WGS sequence"/>
</dbReference>
<evidence type="ECO:0008006" key="4">
    <source>
        <dbReference type="Google" id="ProtNLM"/>
    </source>
</evidence>
<keyword evidence="3" id="KW-1185">Reference proteome</keyword>
<dbReference type="CDD" id="cd13568">
    <property type="entry name" value="PBP2_TAXI_TRAP_like_3"/>
    <property type="match status" value="1"/>
</dbReference>
<comment type="caution">
    <text evidence="2">The sequence shown here is derived from an EMBL/GenBank/DDBJ whole genome shotgun (WGS) entry which is preliminary data.</text>
</comment>
<dbReference type="RefSeq" id="WP_119061915.1">
    <property type="nucleotide sequence ID" value="NZ_QXDF01000002.1"/>
</dbReference>
<dbReference type="AlphaFoldDB" id="A0A397PDG4"/>
<keyword evidence="1" id="KW-0732">Signal</keyword>
<dbReference type="Gene3D" id="3.40.190.10">
    <property type="entry name" value="Periplasmic binding protein-like II"/>
    <property type="match status" value="2"/>
</dbReference>
<feature type="chain" id="PRO_5017269422" description="TRAP transporter TAXI family solute receptor" evidence="1">
    <location>
        <begin position="31"/>
        <end position="334"/>
    </location>
</feature>
<dbReference type="OrthoDB" id="9776669at2"/>
<feature type="signal peptide" evidence="1">
    <location>
        <begin position="1"/>
        <end position="30"/>
    </location>
</feature>
<dbReference type="InterPro" id="IPR011852">
    <property type="entry name" value="TRAP_TAXI"/>
</dbReference>
<name>A0A397PDG4_9HYPH</name>